<sequence length="138" mass="15686">MFAQTVRATSNATTRRAYYSNSGPLFGINGTVFSCSRFANPHFCRTIEQNTVYNFISNHCCEYGVSMVCQNWYKNISWRKSRRICREKKVGQSELLLLTVLRSERREAALTASQSVDTTAPIHIIVRRVSRGSGIKLV</sequence>
<gene>
    <name evidence="1" type="ORF">BCR42DRAFT_471621</name>
</gene>
<protein>
    <submittedName>
        <fullName evidence="1">Uncharacterized protein</fullName>
    </submittedName>
</protein>
<dbReference type="AlphaFoldDB" id="A0A1X2I533"/>
<evidence type="ECO:0000313" key="2">
    <source>
        <dbReference type="Proteomes" id="UP000193560"/>
    </source>
</evidence>
<organism evidence="1 2">
    <name type="scientific">Absidia repens</name>
    <dbReference type="NCBI Taxonomy" id="90262"/>
    <lineage>
        <taxon>Eukaryota</taxon>
        <taxon>Fungi</taxon>
        <taxon>Fungi incertae sedis</taxon>
        <taxon>Mucoromycota</taxon>
        <taxon>Mucoromycotina</taxon>
        <taxon>Mucoromycetes</taxon>
        <taxon>Mucorales</taxon>
        <taxon>Cunninghamellaceae</taxon>
        <taxon>Absidia</taxon>
    </lineage>
</organism>
<dbReference type="PROSITE" id="PS51257">
    <property type="entry name" value="PROKAR_LIPOPROTEIN"/>
    <property type="match status" value="1"/>
</dbReference>
<dbReference type="EMBL" id="MCGE01000030">
    <property type="protein sequence ID" value="ORZ08622.1"/>
    <property type="molecule type" value="Genomic_DNA"/>
</dbReference>
<proteinExistence type="predicted"/>
<comment type="caution">
    <text evidence="1">The sequence shown here is derived from an EMBL/GenBank/DDBJ whole genome shotgun (WGS) entry which is preliminary data.</text>
</comment>
<evidence type="ECO:0000313" key="1">
    <source>
        <dbReference type="EMBL" id="ORZ08622.1"/>
    </source>
</evidence>
<keyword evidence="2" id="KW-1185">Reference proteome</keyword>
<name>A0A1X2I533_9FUNG</name>
<accession>A0A1X2I533</accession>
<dbReference type="Proteomes" id="UP000193560">
    <property type="component" value="Unassembled WGS sequence"/>
</dbReference>
<reference evidence="1 2" key="1">
    <citation type="submission" date="2016-07" db="EMBL/GenBank/DDBJ databases">
        <title>Pervasive Adenine N6-methylation of Active Genes in Fungi.</title>
        <authorList>
            <consortium name="DOE Joint Genome Institute"/>
            <person name="Mondo S.J."/>
            <person name="Dannebaum R.O."/>
            <person name="Kuo R.C."/>
            <person name="Labutti K."/>
            <person name="Haridas S."/>
            <person name="Kuo A."/>
            <person name="Salamov A."/>
            <person name="Ahrendt S.R."/>
            <person name="Lipzen A."/>
            <person name="Sullivan W."/>
            <person name="Andreopoulos W.B."/>
            <person name="Clum A."/>
            <person name="Lindquist E."/>
            <person name="Daum C."/>
            <person name="Ramamoorthy G.K."/>
            <person name="Gryganskyi A."/>
            <person name="Culley D."/>
            <person name="Magnuson J.K."/>
            <person name="James T.Y."/>
            <person name="O'Malley M.A."/>
            <person name="Stajich J.E."/>
            <person name="Spatafora J.W."/>
            <person name="Visel A."/>
            <person name="Grigoriev I.V."/>
        </authorList>
    </citation>
    <scope>NUCLEOTIDE SEQUENCE [LARGE SCALE GENOMIC DNA]</scope>
    <source>
        <strain evidence="1 2">NRRL 1336</strain>
    </source>
</reference>